<keyword evidence="2" id="KW-0472">Membrane</keyword>
<keyword evidence="2" id="KW-1133">Transmembrane helix</keyword>
<feature type="compositionally biased region" description="Basic and acidic residues" evidence="1">
    <location>
        <begin position="161"/>
        <end position="171"/>
    </location>
</feature>
<reference evidence="3" key="1">
    <citation type="submission" date="2022-04" db="EMBL/GenBank/DDBJ databases">
        <title>Carnegiea gigantea Genome sequencing and assembly v2.</title>
        <authorList>
            <person name="Copetti D."/>
            <person name="Sanderson M.J."/>
            <person name="Burquez A."/>
            <person name="Wojciechowski M.F."/>
        </authorList>
    </citation>
    <scope>NUCLEOTIDE SEQUENCE</scope>
    <source>
        <strain evidence="3">SGP5-SGP5p</strain>
        <tissue evidence="3">Aerial part</tissue>
    </source>
</reference>
<dbReference type="AlphaFoldDB" id="A0A9Q1GMJ7"/>
<dbReference type="EMBL" id="JAKOGI010001801">
    <property type="protein sequence ID" value="KAJ8424027.1"/>
    <property type="molecule type" value="Genomic_DNA"/>
</dbReference>
<evidence type="ECO:0000256" key="1">
    <source>
        <dbReference type="SAM" id="MobiDB-lite"/>
    </source>
</evidence>
<proteinExistence type="predicted"/>
<gene>
    <name evidence="3" type="ORF">Cgig2_001730</name>
</gene>
<sequence length="180" mass="20099">MGAGDEMVVMRAKYKTATKDPGTPGVLKMVPSFSLFLVSVEYAEFFNLQIPLSLQTQEEFAFKPNDPTWGFMLRVAFKSIKGALLLLLLLFYGHKFTNQEKSKQTLLNLIQRVGSQKPEGQLVAPCKGSCAAHSLSPHKPALFYAHTEAQNDPSPRFAGKKSREREKRNINDGKTQIPLD</sequence>
<comment type="caution">
    <text evidence="3">The sequence shown here is derived from an EMBL/GenBank/DDBJ whole genome shotgun (WGS) entry which is preliminary data.</text>
</comment>
<keyword evidence="2" id="KW-0812">Transmembrane</keyword>
<evidence type="ECO:0000256" key="2">
    <source>
        <dbReference type="SAM" id="Phobius"/>
    </source>
</evidence>
<feature type="region of interest" description="Disordered" evidence="1">
    <location>
        <begin position="145"/>
        <end position="180"/>
    </location>
</feature>
<name>A0A9Q1GMJ7_9CARY</name>
<dbReference type="Proteomes" id="UP001153076">
    <property type="component" value="Unassembled WGS sequence"/>
</dbReference>
<feature type="transmembrane region" description="Helical" evidence="2">
    <location>
        <begin position="71"/>
        <end position="93"/>
    </location>
</feature>
<keyword evidence="4" id="KW-1185">Reference proteome</keyword>
<evidence type="ECO:0000313" key="4">
    <source>
        <dbReference type="Proteomes" id="UP001153076"/>
    </source>
</evidence>
<organism evidence="3 4">
    <name type="scientific">Carnegiea gigantea</name>
    <dbReference type="NCBI Taxonomy" id="171969"/>
    <lineage>
        <taxon>Eukaryota</taxon>
        <taxon>Viridiplantae</taxon>
        <taxon>Streptophyta</taxon>
        <taxon>Embryophyta</taxon>
        <taxon>Tracheophyta</taxon>
        <taxon>Spermatophyta</taxon>
        <taxon>Magnoliopsida</taxon>
        <taxon>eudicotyledons</taxon>
        <taxon>Gunneridae</taxon>
        <taxon>Pentapetalae</taxon>
        <taxon>Caryophyllales</taxon>
        <taxon>Cactineae</taxon>
        <taxon>Cactaceae</taxon>
        <taxon>Cactoideae</taxon>
        <taxon>Echinocereeae</taxon>
        <taxon>Carnegiea</taxon>
    </lineage>
</organism>
<accession>A0A9Q1GMJ7</accession>
<protein>
    <submittedName>
        <fullName evidence="3">Uncharacterized protein</fullName>
    </submittedName>
</protein>
<evidence type="ECO:0000313" key="3">
    <source>
        <dbReference type="EMBL" id="KAJ8424027.1"/>
    </source>
</evidence>